<evidence type="ECO:0000259" key="2">
    <source>
        <dbReference type="PROSITE" id="PS50268"/>
    </source>
</evidence>
<organism evidence="3 4">
    <name type="scientific">Rotaria magnacalcarata</name>
    <dbReference type="NCBI Taxonomy" id="392030"/>
    <lineage>
        <taxon>Eukaryota</taxon>
        <taxon>Metazoa</taxon>
        <taxon>Spiralia</taxon>
        <taxon>Gnathifera</taxon>
        <taxon>Rotifera</taxon>
        <taxon>Eurotatoria</taxon>
        <taxon>Bdelloidea</taxon>
        <taxon>Philodinida</taxon>
        <taxon>Philodinidae</taxon>
        <taxon>Rotaria</taxon>
    </lineage>
</organism>
<dbReference type="GO" id="GO:0007156">
    <property type="term" value="P:homophilic cell adhesion via plasma membrane adhesion molecules"/>
    <property type="evidence" value="ECO:0007669"/>
    <property type="project" value="InterPro"/>
</dbReference>
<evidence type="ECO:0000313" key="3">
    <source>
        <dbReference type="EMBL" id="CAF4778046.1"/>
    </source>
</evidence>
<evidence type="ECO:0000313" key="4">
    <source>
        <dbReference type="Proteomes" id="UP000663866"/>
    </source>
</evidence>
<feature type="domain" description="Cadherin" evidence="2">
    <location>
        <begin position="2"/>
        <end position="74"/>
    </location>
</feature>
<dbReference type="PROSITE" id="PS50268">
    <property type="entry name" value="CADHERIN_2"/>
    <property type="match status" value="1"/>
</dbReference>
<evidence type="ECO:0000256" key="1">
    <source>
        <dbReference type="PROSITE-ProRule" id="PRU00043"/>
    </source>
</evidence>
<accession>A0A821N589</accession>
<sequence>KQLKYQLKTIDETFPFRLETNIDISNRLALVLTQPLDREFIDTYNCTLHVTDTADHDEHLYITIIIDDVNDQSPM</sequence>
<proteinExistence type="predicted"/>
<dbReference type="Gene3D" id="2.60.40.60">
    <property type="entry name" value="Cadherins"/>
    <property type="match status" value="1"/>
</dbReference>
<comment type="caution">
    <text evidence="3">The sequence shown here is derived from an EMBL/GenBank/DDBJ whole genome shotgun (WGS) entry which is preliminary data.</text>
</comment>
<gene>
    <name evidence="3" type="ORF">OVN521_LOCUS51082</name>
</gene>
<dbReference type="EMBL" id="CAJOBG010120948">
    <property type="protein sequence ID" value="CAF4778046.1"/>
    <property type="molecule type" value="Genomic_DNA"/>
</dbReference>
<dbReference type="InterPro" id="IPR015919">
    <property type="entry name" value="Cadherin-like_sf"/>
</dbReference>
<protein>
    <recommendedName>
        <fullName evidence="2">Cadherin domain-containing protein</fullName>
    </recommendedName>
</protein>
<dbReference type="InterPro" id="IPR002126">
    <property type="entry name" value="Cadherin-like_dom"/>
</dbReference>
<dbReference type="GO" id="GO:0005509">
    <property type="term" value="F:calcium ion binding"/>
    <property type="evidence" value="ECO:0007669"/>
    <property type="project" value="UniProtKB-UniRule"/>
</dbReference>
<keyword evidence="4" id="KW-1185">Reference proteome</keyword>
<keyword evidence="1" id="KW-0106">Calcium</keyword>
<dbReference type="SUPFAM" id="SSF49313">
    <property type="entry name" value="Cadherin-like"/>
    <property type="match status" value="1"/>
</dbReference>
<dbReference type="GO" id="GO:0016020">
    <property type="term" value="C:membrane"/>
    <property type="evidence" value="ECO:0007669"/>
    <property type="project" value="InterPro"/>
</dbReference>
<reference evidence="3" key="1">
    <citation type="submission" date="2021-02" db="EMBL/GenBank/DDBJ databases">
        <authorList>
            <person name="Nowell W R."/>
        </authorList>
    </citation>
    <scope>NUCLEOTIDE SEQUENCE</scope>
</reference>
<name>A0A821N589_9BILA</name>
<dbReference type="Proteomes" id="UP000663866">
    <property type="component" value="Unassembled WGS sequence"/>
</dbReference>
<feature type="non-terminal residue" evidence="3">
    <location>
        <position position="1"/>
    </location>
</feature>
<dbReference type="AlphaFoldDB" id="A0A821N589"/>